<reference evidence="2 3" key="1">
    <citation type="submission" date="2023-08" db="EMBL/GenBank/DDBJ databases">
        <title>The draft genome sequence of Paracraurococcus sp. LOR1-02.</title>
        <authorList>
            <person name="Kingkaew E."/>
            <person name="Tanasupawat S."/>
        </authorList>
    </citation>
    <scope>NUCLEOTIDE SEQUENCE [LARGE SCALE GENOMIC DNA]</scope>
    <source>
        <strain evidence="2 3">LOR1-02</strain>
    </source>
</reference>
<protein>
    <recommendedName>
        <fullName evidence="4">Outer membrane protein assembly factor BamE</fullName>
    </recommendedName>
</protein>
<accession>A0ABT9DX94</accession>
<evidence type="ECO:0000256" key="1">
    <source>
        <dbReference type="SAM" id="SignalP"/>
    </source>
</evidence>
<keyword evidence="3" id="KW-1185">Reference proteome</keyword>
<comment type="caution">
    <text evidence="2">The sequence shown here is derived from an EMBL/GenBank/DDBJ whole genome shotgun (WGS) entry which is preliminary data.</text>
</comment>
<evidence type="ECO:0008006" key="4">
    <source>
        <dbReference type="Google" id="ProtNLM"/>
    </source>
</evidence>
<dbReference type="Proteomes" id="UP001243009">
    <property type="component" value="Unassembled WGS sequence"/>
</dbReference>
<gene>
    <name evidence="2" type="ORF">Q7A36_09200</name>
</gene>
<keyword evidence="1" id="KW-0732">Signal</keyword>
<dbReference type="EMBL" id="JAUTWS010000007">
    <property type="protein sequence ID" value="MDO9708519.1"/>
    <property type="molecule type" value="Genomic_DNA"/>
</dbReference>
<sequence length="139" mass="14770">MTPSSILPAAALVLLLSGCMSASEHAQQVAAGTAAQDRLTLGTVQREIRVGMSGEEVVGILGAPNMVTSDEKRRESWVYDRLATEQVYSSSAGGVNALFLAGASARAGAAQTTQRTLTVIIRFDEARKVRDFSYRSSSF</sequence>
<evidence type="ECO:0000313" key="3">
    <source>
        <dbReference type="Proteomes" id="UP001243009"/>
    </source>
</evidence>
<proteinExistence type="predicted"/>
<organism evidence="2 3">
    <name type="scientific">Paracraurococcus lichenis</name>
    <dbReference type="NCBI Taxonomy" id="3064888"/>
    <lineage>
        <taxon>Bacteria</taxon>
        <taxon>Pseudomonadati</taxon>
        <taxon>Pseudomonadota</taxon>
        <taxon>Alphaproteobacteria</taxon>
        <taxon>Acetobacterales</taxon>
        <taxon>Roseomonadaceae</taxon>
        <taxon>Paracraurococcus</taxon>
    </lineage>
</organism>
<evidence type="ECO:0000313" key="2">
    <source>
        <dbReference type="EMBL" id="MDO9708519.1"/>
    </source>
</evidence>
<name>A0ABT9DX94_9PROT</name>
<feature type="signal peptide" evidence="1">
    <location>
        <begin position="1"/>
        <end position="22"/>
    </location>
</feature>
<dbReference type="RefSeq" id="WP_305103388.1">
    <property type="nucleotide sequence ID" value="NZ_JAUTWS010000007.1"/>
</dbReference>
<feature type="chain" id="PRO_5045174304" description="Outer membrane protein assembly factor BamE" evidence="1">
    <location>
        <begin position="23"/>
        <end position="139"/>
    </location>
</feature>